<evidence type="ECO:0000256" key="1">
    <source>
        <dbReference type="SAM" id="Phobius"/>
    </source>
</evidence>
<keyword evidence="1" id="KW-0812">Transmembrane</keyword>
<dbReference type="AlphaFoldDB" id="A0A067JJA3"/>
<proteinExistence type="predicted"/>
<sequence>MEPTVFDKMVRYESIISHNEDMPWERVAELEVDVVARAFLFYLPSTTLFTNHENDPDFALLPPLGFAVWILFSIRDDALRSGSSQSYSIAIEQPILGLGELSLYTTFIFIFSFSFFSLSFFFYLLFVLVFSLSFSLFYFFFLPFFLLYDFLFFSFCNFIDSEVSVGPGSCTS</sequence>
<keyword evidence="1" id="KW-0472">Membrane</keyword>
<organism evidence="2 3">
    <name type="scientific">Jatropha curcas</name>
    <name type="common">Barbados nut</name>
    <dbReference type="NCBI Taxonomy" id="180498"/>
    <lineage>
        <taxon>Eukaryota</taxon>
        <taxon>Viridiplantae</taxon>
        <taxon>Streptophyta</taxon>
        <taxon>Embryophyta</taxon>
        <taxon>Tracheophyta</taxon>
        <taxon>Spermatophyta</taxon>
        <taxon>Magnoliopsida</taxon>
        <taxon>eudicotyledons</taxon>
        <taxon>Gunneridae</taxon>
        <taxon>Pentapetalae</taxon>
        <taxon>rosids</taxon>
        <taxon>fabids</taxon>
        <taxon>Malpighiales</taxon>
        <taxon>Euphorbiaceae</taxon>
        <taxon>Crotonoideae</taxon>
        <taxon>Jatropheae</taxon>
        <taxon>Jatropha</taxon>
    </lineage>
</organism>
<evidence type="ECO:0000313" key="2">
    <source>
        <dbReference type="EMBL" id="KDP22898.1"/>
    </source>
</evidence>
<keyword evidence="1" id="KW-1133">Transmembrane helix</keyword>
<evidence type="ECO:0000313" key="3">
    <source>
        <dbReference type="Proteomes" id="UP000027138"/>
    </source>
</evidence>
<protein>
    <submittedName>
        <fullName evidence="2">Uncharacterized protein</fullName>
    </submittedName>
</protein>
<dbReference type="Proteomes" id="UP000027138">
    <property type="component" value="Unassembled WGS sequence"/>
</dbReference>
<gene>
    <name evidence="2" type="ORF">JCGZ_01977</name>
</gene>
<feature type="transmembrane region" description="Helical" evidence="1">
    <location>
        <begin position="122"/>
        <end position="148"/>
    </location>
</feature>
<accession>A0A067JJA3</accession>
<keyword evidence="3" id="KW-1185">Reference proteome</keyword>
<reference evidence="2 3" key="1">
    <citation type="journal article" date="2014" name="PLoS ONE">
        <title>Global Analysis of Gene Expression Profiles in Physic Nut (Jatropha curcas L.) Seedlings Exposed to Salt Stress.</title>
        <authorList>
            <person name="Zhang L."/>
            <person name="Zhang C."/>
            <person name="Wu P."/>
            <person name="Chen Y."/>
            <person name="Li M."/>
            <person name="Jiang H."/>
            <person name="Wu G."/>
        </authorList>
    </citation>
    <scope>NUCLEOTIDE SEQUENCE [LARGE SCALE GENOMIC DNA]</scope>
    <source>
        <strain evidence="3">cv. GZQX0401</strain>
        <tissue evidence="2">Young leaves</tissue>
    </source>
</reference>
<dbReference type="EMBL" id="KK915359">
    <property type="protein sequence ID" value="KDP22898.1"/>
    <property type="molecule type" value="Genomic_DNA"/>
</dbReference>
<name>A0A067JJA3_JATCU</name>